<name>A0ACB9ZW09_CATRO</name>
<dbReference type="EMBL" id="CM044707">
    <property type="protein sequence ID" value="KAI5652440.1"/>
    <property type="molecule type" value="Genomic_DNA"/>
</dbReference>
<sequence>MVGLTLSLAVCPTVSGRGVDVGVFWTQKPTVDGRLYPTVDAYVDWQMGIFAIDLNMVRRPSKRPLGVEVALICLDSLRLPSCARTPHMDSSISVVKATKEKCFLNIA</sequence>
<protein>
    <submittedName>
        <fullName evidence="1">Uncharacterized protein</fullName>
    </submittedName>
</protein>
<evidence type="ECO:0000313" key="1">
    <source>
        <dbReference type="EMBL" id="KAI5652440.1"/>
    </source>
</evidence>
<reference evidence="2" key="1">
    <citation type="journal article" date="2023" name="Nat. Plants">
        <title>Single-cell RNA sequencing provides a high-resolution roadmap for understanding the multicellular compartmentation of specialized metabolism.</title>
        <authorList>
            <person name="Sun S."/>
            <person name="Shen X."/>
            <person name="Li Y."/>
            <person name="Li Y."/>
            <person name="Wang S."/>
            <person name="Li R."/>
            <person name="Zhang H."/>
            <person name="Shen G."/>
            <person name="Guo B."/>
            <person name="Wei J."/>
            <person name="Xu J."/>
            <person name="St-Pierre B."/>
            <person name="Chen S."/>
            <person name="Sun C."/>
        </authorList>
    </citation>
    <scope>NUCLEOTIDE SEQUENCE [LARGE SCALE GENOMIC DNA]</scope>
</reference>
<gene>
    <name evidence="1" type="ORF">M9H77_29627</name>
</gene>
<evidence type="ECO:0000313" key="2">
    <source>
        <dbReference type="Proteomes" id="UP001060085"/>
    </source>
</evidence>
<accession>A0ACB9ZW09</accession>
<organism evidence="1 2">
    <name type="scientific">Catharanthus roseus</name>
    <name type="common">Madagascar periwinkle</name>
    <name type="synonym">Vinca rosea</name>
    <dbReference type="NCBI Taxonomy" id="4058"/>
    <lineage>
        <taxon>Eukaryota</taxon>
        <taxon>Viridiplantae</taxon>
        <taxon>Streptophyta</taxon>
        <taxon>Embryophyta</taxon>
        <taxon>Tracheophyta</taxon>
        <taxon>Spermatophyta</taxon>
        <taxon>Magnoliopsida</taxon>
        <taxon>eudicotyledons</taxon>
        <taxon>Gunneridae</taxon>
        <taxon>Pentapetalae</taxon>
        <taxon>asterids</taxon>
        <taxon>lamiids</taxon>
        <taxon>Gentianales</taxon>
        <taxon>Apocynaceae</taxon>
        <taxon>Rauvolfioideae</taxon>
        <taxon>Vinceae</taxon>
        <taxon>Catharanthinae</taxon>
        <taxon>Catharanthus</taxon>
    </lineage>
</organism>
<comment type="caution">
    <text evidence="1">The sequence shown here is derived from an EMBL/GenBank/DDBJ whole genome shotgun (WGS) entry which is preliminary data.</text>
</comment>
<keyword evidence="2" id="KW-1185">Reference proteome</keyword>
<dbReference type="Proteomes" id="UP001060085">
    <property type="component" value="Linkage Group LG07"/>
</dbReference>
<proteinExistence type="predicted"/>